<accession>E0UK77</accession>
<name>E0UK77_GLOV7</name>
<feature type="domain" description="N-acetyltransferase" evidence="3">
    <location>
        <begin position="3"/>
        <end position="150"/>
    </location>
</feature>
<evidence type="ECO:0000313" key="4">
    <source>
        <dbReference type="EMBL" id="ADN15839.1"/>
    </source>
</evidence>
<dbReference type="SUPFAM" id="SSF55729">
    <property type="entry name" value="Acyl-CoA N-acyltransferases (Nat)"/>
    <property type="match status" value="1"/>
</dbReference>
<keyword evidence="2" id="KW-0012">Acyltransferase</keyword>
<keyword evidence="1 4" id="KW-0808">Transferase</keyword>
<dbReference type="KEGG" id="cyj:Cyan7822_3908"/>
<dbReference type="eggNOG" id="COG0456">
    <property type="taxonomic scope" value="Bacteria"/>
</dbReference>
<dbReference type="InterPro" id="IPR016181">
    <property type="entry name" value="Acyl_CoA_acyltransferase"/>
</dbReference>
<dbReference type="EMBL" id="CP002198">
    <property type="protein sequence ID" value="ADN15839.1"/>
    <property type="molecule type" value="Genomic_DNA"/>
</dbReference>
<dbReference type="STRING" id="497965.Cyan7822_3908"/>
<proteinExistence type="predicted"/>
<dbReference type="Pfam" id="PF00583">
    <property type="entry name" value="Acetyltransf_1"/>
    <property type="match status" value="1"/>
</dbReference>
<dbReference type="RefSeq" id="WP_013323907.1">
    <property type="nucleotide sequence ID" value="NC_014501.1"/>
</dbReference>
<dbReference type="Proteomes" id="UP000008206">
    <property type="component" value="Chromosome"/>
</dbReference>
<dbReference type="CDD" id="cd04301">
    <property type="entry name" value="NAT_SF"/>
    <property type="match status" value="1"/>
</dbReference>
<reference evidence="5" key="1">
    <citation type="journal article" date="2011" name="MBio">
        <title>Novel metabolic attributes of the genus Cyanothece, comprising a group of unicellular nitrogen-fixing Cyanobacteria.</title>
        <authorList>
            <person name="Bandyopadhyay A."/>
            <person name="Elvitigala T."/>
            <person name="Welsh E."/>
            <person name="Stockel J."/>
            <person name="Liberton M."/>
            <person name="Min H."/>
            <person name="Sherman L.A."/>
            <person name="Pakrasi H.B."/>
        </authorList>
    </citation>
    <scope>NUCLEOTIDE SEQUENCE [LARGE SCALE GENOMIC DNA]</scope>
    <source>
        <strain evidence="5">PCC 7822</strain>
    </source>
</reference>
<sequence>MTIKFPLAQIDDLDRLILLEKEFYEFEHLDFNEDVCRTVLRDIINTESFGRVWLIESEQEAIGYAVVTFGYSVEYRGKFALIDELYLRSSHRGQGIGTQILQVVEETCRHLGIQSTHLEVDYNNDRAKQVYQRLGYEDKNRYFMSKWLMD</sequence>
<organism evidence="4 5">
    <name type="scientific">Gloeothece verrucosa (strain PCC 7822)</name>
    <name type="common">Cyanothece sp. (strain PCC 7822)</name>
    <dbReference type="NCBI Taxonomy" id="497965"/>
    <lineage>
        <taxon>Bacteria</taxon>
        <taxon>Bacillati</taxon>
        <taxon>Cyanobacteriota</taxon>
        <taxon>Cyanophyceae</taxon>
        <taxon>Oscillatoriophycideae</taxon>
        <taxon>Chroococcales</taxon>
        <taxon>Aphanothecaceae</taxon>
        <taxon>Gloeothece</taxon>
        <taxon>Gloeothece verrucosa</taxon>
    </lineage>
</organism>
<evidence type="ECO:0000313" key="5">
    <source>
        <dbReference type="Proteomes" id="UP000008206"/>
    </source>
</evidence>
<dbReference type="OrthoDB" id="9805924at2"/>
<dbReference type="PANTHER" id="PTHR43877">
    <property type="entry name" value="AMINOALKYLPHOSPHONATE N-ACETYLTRANSFERASE-RELATED-RELATED"/>
    <property type="match status" value="1"/>
</dbReference>
<protein>
    <submittedName>
        <fullName evidence="4">GCN5-related N-acetyltransferase</fullName>
    </submittedName>
</protein>
<dbReference type="HOGENOM" id="CLU_013985_34_9_3"/>
<dbReference type="GO" id="GO:0016747">
    <property type="term" value="F:acyltransferase activity, transferring groups other than amino-acyl groups"/>
    <property type="evidence" value="ECO:0007669"/>
    <property type="project" value="InterPro"/>
</dbReference>
<dbReference type="PROSITE" id="PS51186">
    <property type="entry name" value="GNAT"/>
    <property type="match status" value="1"/>
</dbReference>
<gene>
    <name evidence="4" type="ordered locus">Cyan7822_3908</name>
</gene>
<dbReference type="AlphaFoldDB" id="E0UK77"/>
<keyword evidence="5" id="KW-1185">Reference proteome</keyword>
<evidence type="ECO:0000256" key="1">
    <source>
        <dbReference type="ARBA" id="ARBA00022679"/>
    </source>
</evidence>
<dbReference type="InterPro" id="IPR000182">
    <property type="entry name" value="GNAT_dom"/>
</dbReference>
<evidence type="ECO:0000259" key="3">
    <source>
        <dbReference type="PROSITE" id="PS51186"/>
    </source>
</evidence>
<dbReference type="InterPro" id="IPR050832">
    <property type="entry name" value="Bact_Acetyltransf"/>
</dbReference>
<evidence type="ECO:0000256" key="2">
    <source>
        <dbReference type="ARBA" id="ARBA00023315"/>
    </source>
</evidence>
<dbReference type="Gene3D" id="3.40.630.30">
    <property type="match status" value="1"/>
</dbReference>